<sequence>MAQKKKLSVSSNRHRNLAKIQKKKSIVVGIHLPEEVLTDILSRLLVRFLLRSDQNSQKILITESFYNENDLYNFSTSSLSMVQVVEDQQKLDWPSSCKPKNVIIHCSCDGLVLILVSSRGLYKSSERLYEELLLWNPSTRESILLPHLEFRGEYYVCGMGYDATSKDYKILAINLNADDSFNTSIELLSLKSGSWRRIGYPTGVQCVMGFEDCGMDYLAFVH</sequence>
<dbReference type="InterPro" id="IPR017451">
    <property type="entry name" value="F-box-assoc_interact_dom"/>
</dbReference>
<organism evidence="2 3">
    <name type="scientific">Solanum tuberosum</name>
    <name type="common">Potato</name>
    <dbReference type="NCBI Taxonomy" id="4113"/>
    <lineage>
        <taxon>Eukaryota</taxon>
        <taxon>Viridiplantae</taxon>
        <taxon>Streptophyta</taxon>
        <taxon>Embryophyta</taxon>
        <taxon>Tracheophyta</taxon>
        <taxon>Spermatophyta</taxon>
        <taxon>Magnoliopsida</taxon>
        <taxon>eudicotyledons</taxon>
        <taxon>Gunneridae</taxon>
        <taxon>Pentapetalae</taxon>
        <taxon>asterids</taxon>
        <taxon>lamiids</taxon>
        <taxon>Solanales</taxon>
        <taxon>Solanaceae</taxon>
        <taxon>Solanoideae</taxon>
        <taxon>Solaneae</taxon>
        <taxon>Solanum</taxon>
    </lineage>
</organism>
<gene>
    <name evidence="2" type="ORF">KY290_035975</name>
</gene>
<reference evidence="2 3" key="1">
    <citation type="journal article" date="2021" name="bioRxiv">
        <title>Chromosome-scale and haplotype-resolved genome assembly of a tetraploid potato cultivar.</title>
        <authorList>
            <person name="Sun H."/>
            <person name="Jiao W.-B."/>
            <person name="Krause K."/>
            <person name="Campoy J.A."/>
            <person name="Goel M."/>
            <person name="Folz-Donahue K."/>
            <person name="Kukat C."/>
            <person name="Huettel B."/>
            <person name="Schneeberger K."/>
        </authorList>
    </citation>
    <scope>NUCLEOTIDE SEQUENCE [LARGE SCALE GENOMIC DNA]</scope>
    <source>
        <strain evidence="2">SolTubOtavaFocal</strain>
        <tissue evidence="2">Leaves</tissue>
    </source>
</reference>
<name>A0ABQ7TV17_SOLTU</name>
<evidence type="ECO:0000259" key="1">
    <source>
        <dbReference type="Pfam" id="PF08268"/>
    </source>
</evidence>
<dbReference type="InterPro" id="IPR050796">
    <property type="entry name" value="SCF_F-box_component"/>
</dbReference>
<proteinExistence type="predicted"/>
<dbReference type="InterPro" id="IPR013187">
    <property type="entry name" value="F-box-assoc_dom_typ3"/>
</dbReference>
<dbReference type="NCBIfam" id="TIGR01640">
    <property type="entry name" value="F_box_assoc_1"/>
    <property type="match status" value="1"/>
</dbReference>
<dbReference type="EMBL" id="JAIVGD010000028">
    <property type="protein sequence ID" value="KAH0737270.1"/>
    <property type="molecule type" value="Genomic_DNA"/>
</dbReference>
<dbReference type="InterPro" id="IPR011043">
    <property type="entry name" value="Gal_Oxase/kelch_b-propeller"/>
</dbReference>
<keyword evidence="3" id="KW-1185">Reference proteome</keyword>
<evidence type="ECO:0000313" key="2">
    <source>
        <dbReference type="EMBL" id="KAH0737270.1"/>
    </source>
</evidence>
<feature type="domain" description="F-box associated beta-propeller type 3" evidence="1">
    <location>
        <begin position="101"/>
        <end position="202"/>
    </location>
</feature>
<dbReference type="PANTHER" id="PTHR31672:SF13">
    <property type="entry name" value="F-BOX PROTEIN CPR30-LIKE"/>
    <property type="match status" value="1"/>
</dbReference>
<dbReference type="Proteomes" id="UP000826656">
    <property type="component" value="Unassembled WGS sequence"/>
</dbReference>
<protein>
    <recommendedName>
        <fullName evidence="1">F-box associated beta-propeller type 3 domain-containing protein</fullName>
    </recommendedName>
</protein>
<dbReference type="SUPFAM" id="SSF50965">
    <property type="entry name" value="Galactose oxidase, central domain"/>
    <property type="match status" value="1"/>
</dbReference>
<accession>A0ABQ7TV17</accession>
<dbReference type="PANTHER" id="PTHR31672">
    <property type="entry name" value="BNACNNG10540D PROTEIN"/>
    <property type="match status" value="1"/>
</dbReference>
<comment type="caution">
    <text evidence="2">The sequence shown here is derived from an EMBL/GenBank/DDBJ whole genome shotgun (WGS) entry which is preliminary data.</text>
</comment>
<evidence type="ECO:0000313" key="3">
    <source>
        <dbReference type="Proteomes" id="UP000826656"/>
    </source>
</evidence>
<dbReference type="Pfam" id="PF08268">
    <property type="entry name" value="FBA_3"/>
    <property type="match status" value="1"/>
</dbReference>